<comment type="catalytic activity">
    <reaction evidence="1 12">
        <text>Transfers a segment of a (1-&gt;4)-alpha-D-glucan to a new position in an acceptor, which may be glucose or a (1-&gt;4)-alpha-D-glucan.</text>
        <dbReference type="EC" id="2.4.1.25"/>
    </reaction>
</comment>
<organism evidence="13 14">
    <name type="scientific">Simkania negevensis (strain ATCC VR-1471 / DSM 27360 / Z)</name>
    <dbReference type="NCBI Taxonomy" id="331113"/>
    <lineage>
        <taxon>Bacteria</taxon>
        <taxon>Pseudomonadati</taxon>
        <taxon>Chlamydiota</taxon>
        <taxon>Chlamydiia</taxon>
        <taxon>Parachlamydiales</taxon>
        <taxon>Simkaniaceae</taxon>
        <taxon>Simkania</taxon>
    </lineage>
</organism>
<dbReference type="PANTHER" id="PTHR32518">
    <property type="match status" value="1"/>
</dbReference>
<dbReference type="Proteomes" id="UP000000496">
    <property type="component" value="Chromosome gsn.131"/>
</dbReference>
<keyword evidence="14" id="KW-1185">Reference proteome</keyword>
<dbReference type="GO" id="GO:0005975">
    <property type="term" value="P:carbohydrate metabolic process"/>
    <property type="evidence" value="ECO:0007669"/>
    <property type="project" value="InterPro"/>
</dbReference>
<dbReference type="SUPFAM" id="SSF51445">
    <property type="entry name" value="(Trans)glycosidases"/>
    <property type="match status" value="1"/>
</dbReference>
<dbReference type="EMBL" id="FR872582">
    <property type="protein sequence ID" value="CCB89646.1"/>
    <property type="molecule type" value="Genomic_DNA"/>
</dbReference>
<dbReference type="RefSeq" id="WP_013944112.1">
    <property type="nucleotide sequence ID" value="NC_015713.1"/>
</dbReference>
<dbReference type="NCBIfam" id="NF011081">
    <property type="entry name" value="PRK14508.1-4"/>
    <property type="match status" value="1"/>
</dbReference>
<protein>
    <recommendedName>
        <fullName evidence="5 12">4-alpha-glucanotransferase</fullName>
        <ecNumber evidence="4 12">2.4.1.25</ecNumber>
    </recommendedName>
    <alternativeName>
        <fullName evidence="10 12">Amylomaltase</fullName>
    </alternativeName>
    <alternativeName>
        <fullName evidence="11 12">Disproportionating enzyme</fullName>
    </alternativeName>
</protein>
<evidence type="ECO:0000256" key="6">
    <source>
        <dbReference type="ARBA" id="ARBA00022490"/>
    </source>
</evidence>
<dbReference type="NCBIfam" id="TIGR00217">
    <property type="entry name" value="malQ"/>
    <property type="match status" value="1"/>
</dbReference>
<sequence length="524" mass="61400">MSLESKLQGKITYNAWKRIGIHAHHGINIPLFSIHTKKSCGVGEFYDLLPLIDWCAKHGMDVIQLLPLNDSGQDPSPYNALSSCALHPIYLSLHALPYSDGMEVKLEPLRALNSSKHLQYEHIYQEKLRFLRKYIKRAKEDLLKEGDYEEFVTKHHWLNPYALFRVLKNKCDHTHWKHWPKELQSPSTHQLKKLYSEHSNEIEIYSIIQYLCFKQLKKVKSYAESKGVFLKGDVPILVSPDSADVWMDPTFFDFNYVAGSPPNQFNPEGQYWGFPLYNWPAMKQDHYEWWKKRLLTAAELYHLYRIDHIIGFFRLWAIPPDQDPAQGTFVPSDPAIMEAQGDRILQILAGFTDMLPIGEDLGHPPSFLQMSLNKYGIPGTKVFRWQRDWANGETFIPYESYEPISMTSVSTHDLSTVRLWWKKHPKESKAYAAFKGWKYKKELSPEYQLEILYDNHHSSSLFHINLLQEYLALVPELTWENPDDERINYPGTLKPHNWKYRYKFPLETLTTHNAFNEGIKRVLS</sequence>
<dbReference type="OrthoDB" id="9811841at2"/>
<dbReference type="KEGG" id="sng:SNE_A17690"/>
<keyword evidence="6" id="KW-0963">Cytoplasm</keyword>
<gene>
    <name evidence="13" type="primary">malQ-A</name>
    <name evidence="13" type="ordered locus">SNE_A17690</name>
</gene>
<dbReference type="GO" id="GO:0004134">
    <property type="term" value="F:4-alpha-glucanotransferase activity"/>
    <property type="evidence" value="ECO:0007669"/>
    <property type="project" value="UniProtKB-EC"/>
</dbReference>
<comment type="similarity">
    <text evidence="3 12">Belongs to the disproportionating enzyme family.</text>
</comment>
<keyword evidence="9 12" id="KW-0119">Carbohydrate metabolism</keyword>
<keyword evidence="8 12" id="KW-0808">Transferase</keyword>
<evidence type="ECO:0000313" key="14">
    <source>
        <dbReference type="Proteomes" id="UP000000496"/>
    </source>
</evidence>
<evidence type="ECO:0000256" key="4">
    <source>
        <dbReference type="ARBA" id="ARBA00012560"/>
    </source>
</evidence>
<dbReference type="Pfam" id="PF02446">
    <property type="entry name" value="Glyco_hydro_77"/>
    <property type="match status" value="1"/>
</dbReference>
<dbReference type="EC" id="2.4.1.25" evidence="4 12"/>
<name>F8L9U4_SIMNZ</name>
<evidence type="ECO:0000256" key="1">
    <source>
        <dbReference type="ARBA" id="ARBA00000439"/>
    </source>
</evidence>
<evidence type="ECO:0000256" key="3">
    <source>
        <dbReference type="ARBA" id="ARBA00005684"/>
    </source>
</evidence>
<dbReference type="GO" id="GO:0005737">
    <property type="term" value="C:cytoplasm"/>
    <property type="evidence" value="ECO:0007669"/>
    <property type="project" value="UniProtKB-SubCell"/>
</dbReference>
<evidence type="ECO:0000256" key="9">
    <source>
        <dbReference type="ARBA" id="ARBA00023277"/>
    </source>
</evidence>
<evidence type="ECO:0000256" key="11">
    <source>
        <dbReference type="ARBA" id="ARBA00031501"/>
    </source>
</evidence>
<evidence type="ECO:0000256" key="8">
    <source>
        <dbReference type="ARBA" id="ARBA00022679"/>
    </source>
</evidence>
<evidence type="ECO:0000256" key="5">
    <source>
        <dbReference type="ARBA" id="ARBA00020295"/>
    </source>
</evidence>
<evidence type="ECO:0000256" key="7">
    <source>
        <dbReference type="ARBA" id="ARBA00022676"/>
    </source>
</evidence>
<keyword evidence="7 12" id="KW-0328">Glycosyltransferase</keyword>
<proteinExistence type="inferred from homology"/>
<accession>F8L9U4</accession>
<dbReference type="eggNOG" id="COG1640">
    <property type="taxonomic scope" value="Bacteria"/>
</dbReference>
<evidence type="ECO:0000256" key="12">
    <source>
        <dbReference type="RuleBase" id="RU361207"/>
    </source>
</evidence>
<dbReference type="HOGENOM" id="CLU_014132_2_1_0"/>
<dbReference type="Gene3D" id="3.20.20.80">
    <property type="entry name" value="Glycosidases"/>
    <property type="match status" value="1"/>
</dbReference>
<comment type="subcellular location">
    <subcellularLocation>
        <location evidence="2">Cytoplasm</location>
    </subcellularLocation>
</comment>
<dbReference type="PANTHER" id="PTHR32518:SF3">
    <property type="entry name" value="4-ALPHA-GLUCANOTRANSFERASE"/>
    <property type="match status" value="1"/>
</dbReference>
<evidence type="ECO:0000256" key="2">
    <source>
        <dbReference type="ARBA" id="ARBA00004496"/>
    </source>
</evidence>
<evidence type="ECO:0000313" key="13">
    <source>
        <dbReference type="EMBL" id="CCB89646.1"/>
    </source>
</evidence>
<reference evidence="13 14" key="1">
    <citation type="journal article" date="2011" name="Mol. Biol. Evol.">
        <title>Unity in variety--the pan-genome of the Chlamydiae.</title>
        <authorList>
            <person name="Collingro A."/>
            <person name="Tischler P."/>
            <person name="Weinmaier T."/>
            <person name="Penz T."/>
            <person name="Heinz E."/>
            <person name="Brunham R.C."/>
            <person name="Read T.D."/>
            <person name="Bavoil P.M."/>
            <person name="Sachse K."/>
            <person name="Kahane S."/>
            <person name="Friedman M.G."/>
            <person name="Rattei T."/>
            <person name="Myers G.S."/>
            <person name="Horn M."/>
        </authorList>
    </citation>
    <scope>NUCLEOTIDE SEQUENCE [LARGE SCALE GENOMIC DNA]</scope>
    <source>
        <strain evidence="14">ATCC VR-1471 / Z</strain>
    </source>
</reference>
<dbReference type="InterPro" id="IPR017853">
    <property type="entry name" value="GH"/>
</dbReference>
<dbReference type="AlphaFoldDB" id="F8L9U4"/>
<evidence type="ECO:0000256" key="10">
    <source>
        <dbReference type="ARBA" id="ARBA00031423"/>
    </source>
</evidence>
<dbReference type="STRING" id="331113.SNE_A17690"/>
<dbReference type="InterPro" id="IPR003385">
    <property type="entry name" value="Glyco_hydro_77"/>
</dbReference>